<reference evidence="8 9" key="1">
    <citation type="submission" date="2024-09" db="EMBL/GenBank/DDBJ databases">
        <authorList>
            <person name="Sun Q."/>
            <person name="Mori K."/>
        </authorList>
    </citation>
    <scope>NUCLEOTIDE SEQUENCE [LARGE SCALE GENOMIC DNA]</scope>
    <source>
        <strain evidence="8 9">TBRC 2205</strain>
    </source>
</reference>
<feature type="transmembrane region" description="Helical" evidence="6">
    <location>
        <begin position="86"/>
        <end position="106"/>
    </location>
</feature>
<dbReference type="PANTHER" id="PTHR42718:SF39">
    <property type="entry name" value="ACTINORHODIN TRANSPORTER-RELATED"/>
    <property type="match status" value="1"/>
</dbReference>
<feature type="transmembrane region" description="Helical" evidence="6">
    <location>
        <begin position="206"/>
        <end position="226"/>
    </location>
</feature>
<dbReference type="CDD" id="cd17321">
    <property type="entry name" value="MFS_MMR_MDR_like"/>
    <property type="match status" value="1"/>
</dbReference>
<keyword evidence="2 6" id="KW-0812">Transmembrane</keyword>
<keyword evidence="3 6" id="KW-1133">Transmembrane helix</keyword>
<organism evidence="8 9">
    <name type="scientific">Plantactinospora siamensis</name>
    <dbReference type="NCBI Taxonomy" id="555372"/>
    <lineage>
        <taxon>Bacteria</taxon>
        <taxon>Bacillati</taxon>
        <taxon>Actinomycetota</taxon>
        <taxon>Actinomycetes</taxon>
        <taxon>Micromonosporales</taxon>
        <taxon>Micromonosporaceae</taxon>
        <taxon>Plantactinospora</taxon>
    </lineage>
</organism>
<evidence type="ECO:0000256" key="1">
    <source>
        <dbReference type="ARBA" id="ARBA00004651"/>
    </source>
</evidence>
<keyword evidence="4 6" id="KW-0472">Membrane</keyword>
<feature type="transmembrane region" description="Helical" evidence="6">
    <location>
        <begin position="465"/>
        <end position="483"/>
    </location>
</feature>
<protein>
    <submittedName>
        <fullName evidence="8">MFS transporter</fullName>
    </submittedName>
</protein>
<feature type="transmembrane region" description="Helical" evidence="6">
    <location>
        <begin position="238"/>
        <end position="260"/>
    </location>
</feature>
<feature type="transmembrane region" description="Helical" evidence="6">
    <location>
        <begin position="371"/>
        <end position="390"/>
    </location>
</feature>
<evidence type="ECO:0000313" key="8">
    <source>
        <dbReference type="EMBL" id="MFC0563942.1"/>
    </source>
</evidence>
<feature type="domain" description="Major facilitator superfamily (MFS) profile" evidence="7">
    <location>
        <begin position="52"/>
        <end position="489"/>
    </location>
</feature>
<feature type="transmembrane region" description="Helical" evidence="6">
    <location>
        <begin position="180"/>
        <end position="200"/>
    </location>
</feature>
<evidence type="ECO:0000313" key="9">
    <source>
        <dbReference type="Proteomes" id="UP001589894"/>
    </source>
</evidence>
<evidence type="ECO:0000256" key="3">
    <source>
        <dbReference type="ARBA" id="ARBA00022989"/>
    </source>
</evidence>
<evidence type="ECO:0000256" key="4">
    <source>
        <dbReference type="ARBA" id="ARBA00023136"/>
    </source>
</evidence>
<dbReference type="Pfam" id="PF07690">
    <property type="entry name" value="MFS_1"/>
    <property type="match status" value="1"/>
</dbReference>
<dbReference type="Gene3D" id="1.20.1720.10">
    <property type="entry name" value="Multidrug resistance protein D"/>
    <property type="match status" value="1"/>
</dbReference>
<dbReference type="SUPFAM" id="SSF103473">
    <property type="entry name" value="MFS general substrate transporter"/>
    <property type="match status" value="1"/>
</dbReference>
<comment type="caution">
    <text evidence="8">The sequence shown here is derived from an EMBL/GenBank/DDBJ whole genome shotgun (WGS) entry which is preliminary data.</text>
</comment>
<dbReference type="InterPro" id="IPR036259">
    <property type="entry name" value="MFS_trans_sf"/>
</dbReference>
<feature type="transmembrane region" description="Helical" evidence="6">
    <location>
        <begin position="147"/>
        <end position="168"/>
    </location>
</feature>
<feature type="transmembrane region" description="Helical" evidence="6">
    <location>
        <begin position="337"/>
        <end position="359"/>
    </location>
</feature>
<dbReference type="PROSITE" id="PS50850">
    <property type="entry name" value="MFS"/>
    <property type="match status" value="1"/>
</dbReference>
<feature type="transmembrane region" description="Helical" evidence="6">
    <location>
        <begin position="442"/>
        <end position="459"/>
    </location>
</feature>
<feature type="compositionally biased region" description="Low complexity" evidence="5">
    <location>
        <begin position="9"/>
        <end position="35"/>
    </location>
</feature>
<feature type="transmembrane region" description="Helical" evidence="6">
    <location>
        <begin position="402"/>
        <end position="422"/>
    </location>
</feature>
<dbReference type="RefSeq" id="WP_377336883.1">
    <property type="nucleotide sequence ID" value="NZ_JBHLUE010000004.1"/>
</dbReference>
<evidence type="ECO:0000256" key="6">
    <source>
        <dbReference type="SAM" id="Phobius"/>
    </source>
</evidence>
<keyword evidence="9" id="KW-1185">Reference proteome</keyword>
<feature type="region of interest" description="Disordered" evidence="5">
    <location>
        <begin position="1"/>
        <end position="35"/>
    </location>
</feature>
<dbReference type="Proteomes" id="UP001589894">
    <property type="component" value="Unassembled WGS sequence"/>
</dbReference>
<dbReference type="EMBL" id="JBHLUE010000004">
    <property type="protein sequence ID" value="MFC0563942.1"/>
    <property type="molecule type" value="Genomic_DNA"/>
</dbReference>
<dbReference type="InterPro" id="IPR020846">
    <property type="entry name" value="MFS_dom"/>
</dbReference>
<dbReference type="PANTHER" id="PTHR42718">
    <property type="entry name" value="MAJOR FACILITATOR SUPERFAMILY MULTIDRUG TRANSPORTER MFSC"/>
    <property type="match status" value="1"/>
</dbReference>
<proteinExistence type="predicted"/>
<evidence type="ECO:0000256" key="2">
    <source>
        <dbReference type="ARBA" id="ARBA00022692"/>
    </source>
</evidence>
<evidence type="ECO:0000259" key="7">
    <source>
        <dbReference type="PROSITE" id="PS50850"/>
    </source>
</evidence>
<feature type="transmembrane region" description="Helical" evidence="6">
    <location>
        <begin position="52"/>
        <end position="74"/>
    </location>
</feature>
<feature type="transmembrane region" description="Helical" evidence="6">
    <location>
        <begin position="308"/>
        <end position="331"/>
    </location>
</feature>
<gene>
    <name evidence="8" type="ORF">ACFFHU_07145</name>
</gene>
<feature type="transmembrane region" description="Helical" evidence="6">
    <location>
        <begin position="118"/>
        <end position="141"/>
    </location>
</feature>
<comment type="subcellular location">
    <subcellularLocation>
        <location evidence="1">Cell membrane</location>
        <topology evidence="1">Multi-pass membrane protein</topology>
    </subcellularLocation>
</comment>
<dbReference type="PRINTS" id="PR01036">
    <property type="entry name" value="TCRTETB"/>
</dbReference>
<dbReference type="Gene3D" id="1.20.1250.20">
    <property type="entry name" value="MFS general substrate transporter like domains"/>
    <property type="match status" value="1"/>
</dbReference>
<feature type="transmembrane region" description="Helical" evidence="6">
    <location>
        <begin position="266"/>
        <end position="287"/>
    </location>
</feature>
<accession>A0ABV6NT47</accession>
<evidence type="ECO:0000256" key="5">
    <source>
        <dbReference type="SAM" id="MobiDB-lite"/>
    </source>
</evidence>
<dbReference type="InterPro" id="IPR011701">
    <property type="entry name" value="MFS"/>
</dbReference>
<name>A0ABV6NT47_9ACTN</name>
<sequence>MTVRETRTAPAAAPDPAPAAGSTAPAAASTAPAAGSTAPAAGSTAPAAAPGFLPVLLTAIVMTSIDAFIVNVALPSLHRNLGAGPAALQWVVAGYVLALGAGLVTGGRLGDRYGRRRVFGIGLGLFTAASVLCGLAPTAGVLVGARVLQGLAAALFMPQVLAIVRTSVPLAGQPRAFARYGLSMGVGAVFGQLIGGLLIRADLFGLDWRLCFLINLPVGAAALAYLRRIPESRQPTTRLDLVGVVLLGGALVALVLPLITGREQGWPAWTWLSLAAAPALLGAFVATQRRRTQPLVDLGLFRERAFSTGLVATQVFWMGQASFFVILALYLQVGRGLSALGAGTVFTAIGAGYLVTSTYADRIAARLGRQVVSLGAVLMALGLLGMWAAATRPGTGWLVPGLAVDGLGMGMALAPLTGTVLARVTPRHTGAATGVLSTVNQTGNAVGVALIGVVFYRTADVAQGFRAGLVALIVLELSLALLIQTLPRR</sequence>